<organism evidence="2">
    <name type="scientific">Anthurium amnicola</name>
    <dbReference type="NCBI Taxonomy" id="1678845"/>
    <lineage>
        <taxon>Eukaryota</taxon>
        <taxon>Viridiplantae</taxon>
        <taxon>Streptophyta</taxon>
        <taxon>Embryophyta</taxon>
        <taxon>Tracheophyta</taxon>
        <taxon>Spermatophyta</taxon>
        <taxon>Magnoliopsida</taxon>
        <taxon>Liliopsida</taxon>
        <taxon>Araceae</taxon>
        <taxon>Pothoideae</taxon>
        <taxon>Potheae</taxon>
        <taxon>Anthurium</taxon>
    </lineage>
</organism>
<feature type="non-terminal residue" evidence="2">
    <location>
        <position position="315"/>
    </location>
</feature>
<proteinExistence type="predicted"/>
<gene>
    <name evidence="2" type="ORF">g.102872</name>
</gene>
<feature type="non-terminal residue" evidence="2">
    <location>
        <position position="1"/>
    </location>
</feature>
<protein>
    <submittedName>
        <fullName evidence="2">Uncharacterized protein</fullName>
    </submittedName>
</protein>
<name>A0A1D1ZCM9_9ARAE</name>
<feature type="compositionally biased region" description="Basic residues" evidence="1">
    <location>
        <begin position="20"/>
        <end position="37"/>
    </location>
</feature>
<feature type="region of interest" description="Disordered" evidence="1">
    <location>
        <begin position="93"/>
        <end position="217"/>
    </location>
</feature>
<evidence type="ECO:0000256" key="1">
    <source>
        <dbReference type="SAM" id="MobiDB-lite"/>
    </source>
</evidence>
<feature type="compositionally biased region" description="Basic and acidic residues" evidence="1">
    <location>
        <begin position="290"/>
        <end position="307"/>
    </location>
</feature>
<dbReference type="AlphaFoldDB" id="A0A1D1ZCM9"/>
<sequence length="315" mass="34710">KTGQLPDESVHVRPGCPAFHNRRRRLPPHLRRPRPHGRPLLASAAGCGDRPGQGARQLVRVGDRVGPLGDPHPDAGLLHQQPGVHELVRLHGPGQQRHPRRHPFQRRVPPAVGQERPHRRVTQYRHLRRPPLHHHPQPRRPLPEPLRHHPPPLVVSGHGGRVLDAPDEAHPAPLQRRRDGGPLLRRQQELAAEADVDDGGRLLAGVQPGQDPSGRHRALPAALRGSGAGREEGSHGPHPGMAVLAHQVFDVRAFQVAEGVDDGAPAGAVSHHALLHQLPLRRPLPVPQVQRREVPVREGWGSRDPRHRDHGRGGR</sequence>
<dbReference type="EMBL" id="GDJX01003270">
    <property type="protein sequence ID" value="JAT64666.1"/>
    <property type="molecule type" value="Transcribed_RNA"/>
</dbReference>
<feature type="compositionally biased region" description="Basic residues" evidence="1">
    <location>
        <begin position="117"/>
        <end position="138"/>
    </location>
</feature>
<feature type="region of interest" description="Disordered" evidence="1">
    <location>
        <begin position="1"/>
        <end position="54"/>
    </location>
</feature>
<evidence type="ECO:0000313" key="2">
    <source>
        <dbReference type="EMBL" id="JAT64666.1"/>
    </source>
</evidence>
<accession>A0A1D1ZCM9</accession>
<reference evidence="2" key="1">
    <citation type="submission" date="2015-07" db="EMBL/GenBank/DDBJ databases">
        <title>Transcriptome Assembly of Anthurium amnicola.</title>
        <authorList>
            <person name="Suzuki J."/>
        </authorList>
    </citation>
    <scope>NUCLEOTIDE SEQUENCE</scope>
</reference>
<feature type="region of interest" description="Disordered" evidence="1">
    <location>
        <begin position="286"/>
        <end position="315"/>
    </location>
</feature>